<evidence type="ECO:0000313" key="2">
    <source>
        <dbReference type="Proteomes" id="UP001221757"/>
    </source>
</evidence>
<comment type="caution">
    <text evidence="1">The sequence shown here is derived from an EMBL/GenBank/DDBJ whole genome shotgun (WGS) entry which is preliminary data.</text>
</comment>
<keyword evidence="2" id="KW-1185">Reference proteome</keyword>
<protein>
    <submittedName>
        <fullName evidence="1">Uncharacterized protein</fullName>
    </submittedName>
</protein>
<dbReference type="Proteomes" id="UP001221757">
    <property type="component" value="Unassembled WGS sequence"/>
</dbReference>
<evidence type="ECO:0000313" key="1">
    <source>
        <dbReference type="EMBL" id="KAJ7673507.1"/>
    </source>
</evidence>
<gene>
    <name evidence="1" type="ORF">B0H17DRAFT_1140847</name>
</gene>
<reference evidence="1" key="1">
    <citation type="submission" date="2023-03" db="EMBL/GenBank/DDBJ databases">
        <title>Massive genome expansion in bonnet fungi (Mycena s.s.) driven by repeated elements and novel gene families across ecological guilds.</title>
        <authorList>
            <consortium name="Lawrence Berkeley National Laboratory"/>
            <person name="Harder C.B."/>
            <person name="Miyauchi S."/>
            <person name="Viragh M."/>
            <person name="Kuo A."/>
            <person name="Thoen E."/>
            <person name="Andreopoulos B."/>
            <person name="Lu D."/>
            <person name="Skrede I."/>
            <person name="Drula E."/>
            <person name="Henrissat B."/>
            <person name="Morin E."/>
            <person name="Kohler A."/>
            <person name="Barry K."/>
            <person name="LaButti K."/>
            <person name="Morin E."/>
            <person name="Salamov A."/>
            <person name="Lipzen A."/>
            <person name="Mereny Z."/>
            <person name="Hegedus B."/>
            <person name="Baldrian P."/>
            <person name="Stursova M."/>
            <person name="Weitz H."/>
            <person name="Taylor A."/>
            <person name="Grigoriev I.V."/>
            <person name="Nagy L.G."/>
            <person name="Martin F."/>
            <person name="Kauserud H."/>
        </authorList>
    </citation>
    <scope>NUCLEOTIDE SEQUENCE</scope>
    <source>
        <strain evidence="1">CBHHK067</strain>
    </source>
</reference>
<dbReference type="AlphaFoldDB" id="A0AAD7GAU5"/>
<accession>A0AAD7GAU5</accession>
<organism evidence="1 2">
    <name type="scientific">Mycena rosella</name>
    <name type="common">Pink bonnet</name>
    <name type="synonym">Agaricus rosellus</name>
    <dbReference type="NCBI Taxonomy" id="1033263"/>
    <lineage>
        <taxon>Eukaryota</taxon>
        <taxon>Fungi</taxon>
        <taxon>Dikarya</taxon>
        <taxon>Basidiomycota</taxon>
        <taxon>Agaricomycotina</taxon>
        <taxon>Agaricomycetes</taxon>
        <taxon>Agaricomycetidae</taxon>
        <taxon>Agaricales</taxon>
        <taxon>Marasmiineae</taxon>
        <taxon>Mycenaceae</taxon>
        <taxon>Mycena</taxon>
    </lineage>
</organism>
<dbReference type="EMBL" id="JARKIE010000161">
    <property type="protein sequence ID" value="KAJ7673507.1"/>
    <property type="molecule type" value="Genomic_DNA"/>
</dbReference>
<sequence length="153" mass="17057">MLQIQPVYIGLVNVKKKMRKTVGRKIPRGTSKRVVPNGTMFRKTRVQHGREWWQERENCVTIHVGFIGATSEGGGGNGQETKTFKYRFKINITTEKPLTGQFCGGFPVKTSLYAARKEVGAQRKDVRIVVKNIGVGIAGKHTPEQVARDTNSS</sequence>
<proteinExistence type="predicted"/>
<name>A0AAD7GAU5_MYCRO</name>